<name>A0A812B536_ACAPH</name>
<dbReference type="Pfam" id="PF12796">
    <property type="entry name" value="Ank_2"/>
    <property type="match status" value="1"/>
</dbReference>
<dbReference type="PANTHER" id="PTHR24198:SF165">
    <property type="entry name" value="ANKYRIN REPEAT-CONTAINING PROTEIN-RELATED"/>
    <property type="match status" value="1"/>
</dbReference>
<evidence type="ECO:0000256" key="3">
    <source>
        <dbReference type="PROSITE-ProRule" id="PRU00023"/>
    </source>
</evidence>
<dbReference type="SMART" id="SM00248">
    <property type="entry name" value="ANK"/>
    <property type="match status" value="2"/>
</dbReference>
<dbReference type="InterPro" id="IPR002110">
    <property type="entry name" value="Ankyrin_rpt"/>
</dbReference>
<evidence type="ECO:0000313" key="5">
    <source>
        <dbReference type="EMBL" id="CAE1169518.1"/>
    </source>
</evidence>
<evidence type="ECO:0000256" key="1">
    <source>
        <dbReference type="ARBA" id="ARBA00022737"/>
    </source>
</evidence>
<dbReference type="EMBL" id="CAHIKZ030000345">
    <property type="protein sequence ID" value="CAE1169518.1"/>
    <property type="molecule type" value="Genomic_DNA"/>
</dbReference>
<dbReference type="PROSITE" id="PS50297">
    <property type="entry name" value="ANK_REP_REGION"/>
    <property type="match status" value="1"/>
</dbReference>
<keyword evidence="4" id="KW-0812">Transmembrane</keyword>
<feature type="repeat" description="ANK" evidence="3">
    <location>
        <begin position="16"/>
        <end position="48"/>
    </location>
</feature>
<dbReference type="PROSITE" id="PS50088">
    <property type="entry name" value="ANK_REPEAT"/>
    <property type="match status" value="1"/>
</dbReference>
<keyword evidence="4" id="KW-0472">Membrane</keyword>
<evidence type="ECO:0000256" key="4">
    <source>
        <dbReference type="SAM" id="Phobius"/>
    </source>
</evidence>
<dbReference type="InterPro" id="IPR036770">
    <property type="entry name" value="Ankyrin_rpt-contain_sf"/>
</dbReference>
<keyword evidence="6" id="KW-1185">Reference proteome</keyword>
<sequence>MLNILVAIPGSVPSKDLNEGLLLAAKEGYTECVDCLIKAGADIDTTDNSDQTPFYLAVCNNKIPSALFLLKAGNECDALANNGFAAIHIAYNLRNNFYNYSFCYHSPTSFFFLPLSISSSFLFFSPPPLQFSSSFCFSPPTVLLSIFLFFMFSNSLFPIFTFSIFPLLPFPFMFPCSFCFPTHSLLFLSYFSPLPVFLLPLFPLMFSSSFCFPTSATLLSSSYFSLPPVTFCFLLFMFSSSFCFPLPPPTIFLLLLLHFCFQKRRK</sequence>
<reference evidence="5" key="1">
    <citation type="submission" date="2021-01" db="EMBL/GenBank/DDBJ databases">
        <authorList>
            <person name="Li R."/>
            <person name="Bekaert M."/>
        </authorList>
    </citation>
    <scope>NUCLEOTIDE SEQUENCE</scope>
    <source>
        <strain evidence="5">Farmed</strain>
    </source>
</reference>
<proteinExistence type="predicted"/>
<dbReference type="Proteomes" id="UP000597762">
    <property type="component" value="Unassembled WGS sequence"/>
</dbReference>
<keyword evidence="4" id="KW-1133">Transmembrane helix</keyword>
<gene>
    <name evidence="5" type="ORF">SPHA_10646</name>
</gene>
<organism evidence="5 6">
    <name type="scientific">Acanthosepion pharaonis</name>
    <name type="common">Pharaoh cuttlefish</name>
    <name type="synonym">Sepia pharaonis</name>
    <dbReference type="NCBI Taxonomy" id="158019"/>
    <lineage>
        <taxon>Eukaryota</taxon>
        <taxon>Metazoa</taxon>
        <taxon>Spiralia</taxon>
        <taxon>Lophotrochozoa</taxon>
        <taxon>Mollusca</taxon>
        <taxon>Cephalopoda</taxon>
        <taxon>Coleoidea</taxon>
        <taxon>Decapodiformes</taxon>
        <taxon>Sepiida</taxon>
        <taxon>Sepiina</taxon>
        <taxon>Sepiidae</taxon>
        <taxon>Acanthosepion</taxon>
    </lineage>
</organism>
<evidence type="ECO:0000313" key="6">
    <source>
        <dbReference type="Proteomes" id="UP000597762"/>
    </source>
</evidence>
<dbReference type="Gene3D" id="1.25.40.20">
    <property type="entry name" value="Ankyrin repeat-containing domain"/>
    <property type="match status" value="1"/>
</dbReference>
<protein>
    <submittedName>
        <fullName evidence="5">Uncharacterized protein</fullName>
    </submittedName>
</protein>
<dbReference type="OrthoDB" id="194358at2759"/>
<accession>A0A812B536</accession>
<comment type="caution">
    <text evidence="5">The sequence shown here is derived from an EMBL/GenBank/DDBJ whole genome shotgun (WGS) entry which is preliminary data.</text>
</comment>
<dbReference type="PANTHER" id="PTHR24198">
    <property type="entry name" value="ANKYRIN REPEAT AND PROTEIN KINASE DOMAIN-CONTAINING PROTEIN"/>
    <property type="match status" value="1"/>
</dbReference>
<keyword evidence="1" id="KW-0677">Repeat</keyword>
<dbReference type="SUPFAM" id="SSF48403">
    <property type="entry name" value="Ankyrin repeat"/>
    <property type="match status" value="1"/>
</dbReference>
<feature type="transmembrane region" description="Helical" evidence="4">
    <location>
        <begin position="110"/>
        <end position="129"/>
    </location>
</feature>
<feature type="transmembrane region" description="Helical" evidence="4">
    <location>
        <begin position="185"/>
        <end position="206"/>
    </location>
</feature>
<keyword evidence="2 3" id="KW-0040">ANK repeat</keyword>
<evidence type="ECO:0000256" key="2">
    <source>
        <dbReference type="ARBA" id="ARBA00023043"/>
    </source>
</evidence>
<dbReference type="AlphaFoldDB" id="A0A812B536"/>
<feature type="transmembrane region" description="Helical" evidence="4">
    <location>
        <begin position="244"/>
        <end position="261"/>
    </location>
</feature>